<evidence type="ECO:0000313" key="1">
    <source>
        <dbReference type="EMBL" id="RDS83167.1"/>
    </source>
</evidence>
<keyword evidence="1" id="KW-0645">Protease</keyword>
<dbReference type="SUPFAM" id="SSF49452">
    <property type="entry name" value="Starch-binding domain-like"/>
    <property type="match status" value="1"/>
</dbReference>
<keyword evidence="2" id="KW-1185">Reference proteome</keyword>
<keyword evidence="1" id="KW-0121">Carboxypeptidase</keyword>
<dbReference type="AlphaFoldDB" id="A0A370X4G2"/>
<dbReference type="GO" id="GO:0030246">
    <property type="term" value="F:carbohydrate binding"/>
    <property type="evidence" value="ECO:0007669"/>
    <property type="project" value="InterPro"/>
</dbReference>
<dbReference type="EMBL" id="QRBE01000003">
    <property type="protein sequence ID" value="RDS83167.1"/>
    <property type="molecule type" value="Genomic_DNA"/>
</dbReference>
<gene>
    <name evidence="1" type="ORF">DWU98_08115</name>
</gene>
<dbReference type="OrthoDB" id="5958403at2"/>
<protein>
    <submittedName>
        <fullName evidence="1">Carboxypeptidase regulatory-like domain-containing protein</fullName>
    </submittedName>
</protein>
<proteinExistence type="predicted"/>
<organism evidence="1 2">
    <name type="scientific">Dyella monticola</name>
    <dbReference type="NCBI Taxonomy" id="1927958"/>
    <lineage>
        <taxon>Bacteria</taxon>
        <taxon>Pseudomonadati</taxon>
        <taxon>Pseudomonadota</taxon>
        <taxon>Gammaproteobacteria</taxon>
        <taxon>Lysobacterales</taxon>
        <taxon>Rhodanobacteraceae</taxon>
        <taxon>Dyella</taxon>
    </lineage>
</organism>
<dbReference type="Gene3D" id="2.60.40.1120">
    <property type="entry name" value="Carboxypeptidase-like, regulatory domain"/>
    <property type="match status" value="1"/>
</dbReference>
<evidence type="ECO:0000313" key="2">
    <source>
        <dbReference type="Proteomes" id="UP000254258"/>
    </source>
</evidence>
<dbReference type="InterPro" id="IPR013784">
    <property type="entry name" value="Carb-bd-like_fold"/>
</dbReference>
<name>A0A370X4G2_9GAMM</name>
<comment type="caution">
    <text evidence="1">The sequence shown here is derived from an EMBL/GenBank/DDBJ whole genome shotgun (WGS) entry which is preliminary data.</text>
</comment>
<dbReference type="Proteomes" id="UP000254258">
    <property type="component" value="Unassembled WGS sequence"/>
</dbReference>
<dbReference type="GO" id="GO:0004180">
    <property type="term" value="F:carboxypeptidase activity"/>
    <property type="evidence" value="ECO:0007669"/>
    <property type="project" value="UniProtKB-KW"/>
</dbReference>
<keyword evidence="1" id="KW-0378">Hydrolase</keyword>
<sequence>MVSSLPSVTAHAQSTTAHIFGQAPAGETVTALSSTGMHRHETVSKKGHYKIESLPAGDYIITLQKGEQTVDTRAHVALIAGRGAEIDFACPNDQCAAADR</sequence>
<accession>A0A370X4G2</accession>
<reference evidence="1 2" key="1">
    <citation type="submission" date="2018-07" db="EMBL/GenBank/DDBJ databases">
        <title>Dyella monticola sp. nov. and Dyella psychrodurans sp. nov. isolated from monsoon evergreen broad-leaved forest soil of Dinghu Mountain, China.</title>
        <authorList>
            <person name="Gao Z."/>
            <person name="Qiu L."/>
        </authorList>
    </citation>
    <scope>NUCLEOTIDE SEQUENCE [LARGE SCALE GENOMIC DNA]</scope>
    <source>
        <strain evidence="1 2">4G-K06</strain>
    </source>
</reference>